<dbReference type="EC" id="2.7.1.30" evidence="7"/>
<dbReference type="Pfam" id="PF00370">
    <property type="entry name" value="FGGY_N"/>
    <property type="match status" value="1"/>
</dbReference>
<gene>
    <name evidence="7 11" type="primary">glpK</name>
    <name evidence="11" type="ORF">DT603_03565</name>
</gene>
<evidence type="ECO:0000256" key="1">
    <source>
        <dbReference type="ARBA" id="ARBA00009156"/>
    </source>
</evidence>
<dbReference type="InterPro" id="IPR018485">
    <property type="entry name" value="FGGY_C"/>
</dbReference>
<feature type="binding site" evidence="7">
    <location>
        <position position="135"/>
    </location>
    <ligand>
        <name>sn-glycerol 3-phosphate</name>
        <dbReference type="ChEBI" id="CHEBI:57597"/>
    </ligand>
</feature>
<evidence type="ECO:0000256" key="7">
    <source>
        <dbReference type="HAMAP-Rule" id="MF_00186"/>
    </source>
</evidence>
<accession>A0ABX0AEL1</accession>
<comment type="pathway">
    <text evidence="7">Polyol metabolism; glycerol degradation via glycerol kinase pathway; sn-glycerol 3-phosphate from glycerol: step 1/1.</text>
</comment>
<dbReference type="CDD" id="cd07786">
    <property type="entry name" value="FGGY_EcGK_like"/>
    <property type="match status" value="1"/>
</dbReference>
<evidence type="ECO:0000313" key="11">
    <source>
        <dbReference type="EMBL" id="NDK37916.1"/>
    </source>
</evidence>
<keyword evidence="12" id="KW-1185">Reference proteome</keyword>
<comment type="caution">
    <text evidence="11">The sequence shown here is derived from an EMBL/GenBank/DDBJ whole genome shotgun (WGS) entry which is preliminary data.</text>
</comment>
<comment type="function">
    <text evidence="7">Key enzyme in the regulation of glycerol uptake and metabolism. Catalyzes the phosphorylation of glycerol to yield sn-glycerol 3-phosphate.</text>
</comment>
<dbReference type="InterPro" id="IPR018484">
    <property type="entry name" value="FGGY_N"/>
</dbReference>
<feature type="binding site" evidence="7">
    <location>
        <position position="415"/>
    </location>
    <ligand>
        <name>ADP</name>
        <dbReference type="ChEBI" id="CHEBI:456216"/>
    </ligand>
</feature>
<evidence type="ECO:0000256" key="4">
    <source>
        <dbReference type="ARBA" id="ARBA00022777"/>
    </source>
</evidence>
<dbReference type="Pfam" id="PF02782">
    <property type="entry name" value="FGGY_C"/>
    <property type="match status" value="1"/>
</dbReference>
<keyword evidence="3 7" id="KW-0547">Nucleotide-binding</keyword>
<feature type="binding site" evidence="7">
    <location>
        <position position="246"/>
    </location>
    <ligand>
        <name>glycerol</name>
        <dbReference type="ChEBI" id="CHEBI:17754"/>
    </ligand>
</feature>
<comment type="activity regulation">
    <text evidence="7">Inhibited by fructose 1,6-bisphosphate (FBP).</text>
</comment>
<dbReference type="InterPro" id="IPR000577">
    <property type="entry name" value="Carb_kinase_FGGY"/>
</dbReference>
<feature type="binding site" evidence="7">
    <location>
        <position position="245"/>
    </location>
    <ligand>
        <name>glycerol</name>
        <dbReference type="ChEBI" id="CHEBI:17754"/>
    </ligand>
</feature>
<feature type="binding site" evidence="7">
    <location>
        <position position="14"/>
    </location>
    <ligand>
        <name>ATP</name>
        <dbReference type="ChEBI" id="CHEBI:30616"/>
    </ligand>
</feature>
<evidence type="ECO:0000256" key="6">
    <source>
        <dbReference type="ARBA" id="ARBA00022840"/>
    </source>
</evidence>
<dbReference type="Proteomes" id="UP001429354">
    <property type="component" value="Unassembled WGS sequence"/>
</dbReference>
<feature type="binding site" evidence="7">
    <location>
        <position position="310"/>
    </location>
    <ligand>
        <name>ATP</name>
        <dbReference type="ChEBI" id="CHEBI:30616"/>
    </ligand>
</feature>
<feature type="binding site" evidence="7">
    <location>
        <position position="84"/>
    </location>
    <ligand>
        <name>sn-glycerol 3-phosphate</name>
        <dbReference type="ChEBI" id="CHEBI:57597"/>
    </ligand>
</feature>
<dbReference type="SUPFAM" id="SSF53067">
    <property type="entry name" value="Actin-like ATPase domain"/>
    <property type="match status" value="2"/>
</dbReference>
<dbReference type="PROSITE" id="PS00933">
    <property type="entry name" value="FGGY_KINASES_1"/>
    <property type="match status" value="1"/>
</dbReference>
<dbReference type="InterPro" id="IPR043129">
    <property type="entry name" value="ATPase_NBD"/>
</dbReference>
<feature type="binding site" evidence="7">
    <location>
        <position position="83"/>
    </location>
    <ligand>
        <name>sn-glycerol 3-phosphate</name>
        <dbReference type="ChEBI" id="CHEBI:57597"/>
    </ligand>
</feature>
<dbReference type="EMBL" id="QOVG01000002">
    <property type="protein sequence ID" value="NDK37916.1"/>
    <property type="molecule type" value="Genomic_DNA"/>
</dbReference>
<proteinExistence type="inferred from homology"/>
<dbReference type="RefSeq" id="WP_162348485.1">
    <property type="nucleotide sequence ID" value="NZ_QOVG01000002.1"/>
</dbReference>
<dbReference type="HAMAP" id="MF_00186">
    <property type="entry name" value="Glycerol_kin"/>
    <property type="match status" value="1"/>
</dbReference>
<dbReference type="InterPro" id="IPR005999">
    <property type="entry name" value="Glycerol_kin"/>
</dbReference>
<feature type="binding site" evidence="7">
    <location>
        <position position="84"/>
    </location>
    <ligand>
        <name>glycerol</name>
        <dbReference type="ChEBI" id="CHEBI:17754"/>
    </ligand>
</feature>
<evidence type="ECO:0000259" key="9">
    <source>
        <dbReference type="Pfam" id="PF00370"/>
    </source>
</evidence>
<feature type="binding site" evidence="7">
    <location>
        <position position="267"/>
    </location>
    <ligand>
        <name>ADP</name>
        <dbReference type="ChEBI" id="CHEBI:456216"/>
    </ligand>
</feature>
<reference evidence="11 12" key="1">
    <citation type="submission" date="2018-07" db="EMBL/GenBank/DDBJ databases">
        <title>Whole genome Sequencing of Pseudoxanthomonas gei KCTC 32298 (T).</title>
        <authorList>
            <person name="Kumar S."/>
            <person name="Bansal K."/>
            <person name="Kaur A."/>
            <person name="Patil P."/>
            <person name="Sharma S."/>
            <person name="Patil P.B."/>
        </authorList>
    </citation>
    <scope>NUCLEOTIDE SEQUENCE [LARGE SCALE GENOMIC DNA]</scope>
    <source>
        <strain evidence="11 12">KCTC 32298</strain>
    </source>
</reference>
<keyword evidence="6 7" id="KW-0067">ATP-binding</keyword>
<feature type="binding site" evidence="7">
    <location>
        <position position="135"/>
    </location>
    <ligand>
        <name>glycerol</name>
        <dbReference type="ChEBI" id="CHEBI:17754"/>
    </ligand>
</feature>
<keyword evidence="5 7" id="KW-0319">Glycerol metabolism</keyword>
<feature type="binding site" evidence="7">
    <location>
        <position position="411"/>
    </location>
    <ligand>
        <name>ATP</name>
        <dbReference type="ChEBI" id="CHEBI:30616"/>
    </ligand>
</feature>
<dbReference type="PANTHER" id="PTHR10196">
    <property type="entry name" value="SUGAR KINASE"/>
    <property type="match status" value="1"/>
</dbReference>
<evidence type="ECO:0000256" key="8">
    <source>
        <dbReference type="RuleBase" id="RU003733"/>
    </source>
</evidence>
<feature type="binding site" evidence="7">
    <location>
        <position position="13"/>
    </location>
    <ligand>
        <name>ADP</name>
        <dbReference type="ChEBI" id="CHEBI:456216"/>
    </ligand>
</feature>
<dbReference type="Gene3D" id="3.30.420.40">
    <property type="match status" value="2"/>
</dbReference>
<evidence type="ECO:0000256" key="2">
    <source>
        <dbReference type="ARBA" id="ARBA00022679"/>
    </source>
</evidence>
<protein>
    <recommendedName>
        <fullName evidence="7">Glycerol kinase</fullName>
        <ecNumber evidence="7">2.7.1.30</ecNumber>
    </recommendedName>
    <alternativeName>
        <fullName evidence="7">ATP:glycerol 3-phosphotransferase</fullName>
    </alternativeName>
    <alternativeName>
        <fullName evidence="7">Glycerokinase</fullName>
        <shortName evidence="7">GK</shortName>
    </alternativeName>
</protein>
<feature type="binding site" evidence="7">
    <location>
        <position position="13"/>
    </location>
    <ligand>
        <name>sn-glycerol 3-phosphate</name>
        <dbReference type="ChEBI" id="CHEBI:57597"/>
    </ligand>
</feature>
<feature type="binding site" evidence="7">
    <location>
        <position position="17"/>
    </location>
    <ligand>
        <name>ADP</name>
        <dbReference type="ChEBI" id="CHEBI:456216"/>
    </ligand>
</feature>
<dbReference type="NCBIfam" id="TIGR01311">
    <property type="entry name" value="glycerol_kin"/>
    <property type="match status" value="1"/>
</dbReference>
<evidence type="ECO:0000313" key="12">
    <source>
        <dbReference type="Proteomes" id="UP001429354"/>
    </source>
</evidence>
<sequence length="502" mass="55092">MEKPYLLAIDQGTTSSRAMIFDRSGAVVGMAQREFEQLFPQPGWVEQDPREILGSVQSTIVEAMTRARVSAAQIAGIGITNQRETTVVWDRHTGQAIHNAIVWQSRQTAGICEQLKADGHAQLVRERTGLLIDAYFSGTKVKWILDHVPGARARAERGELLFGTIDSWLLWNLSEDHTHATDVSNASRTLMYDIHRRRWCPDLLRMLDVPAAMLPQVRDSSTVYAHTSAQSVFGHRIPISGIAGDQQAALFGHACFEPGMAKNTYGTGCFLLMNTGAKAVQSNNGLLTTIAWSIDGEVEYALEGSVFAAGSAIQWLRDGLRMLGKAGDSQAYAERALSSDGVYFVPAFVGLGAPYWRSDVRGSMFGLTRGTTKEHFIRAVLESLAYQTRDVLTAMQVDAGLTLKALRVDGGAIANDFTAQFQADILDIAVERPSVKESTALGAAYLAGLAVGFWESREQIARQRKVERSFVPEMVSERREKLYAGWKRAVEATLVFGNGEVT</sequence>
<feature type="binding site" evidence="7">
    <location>
        <position position="83"/>
    </location>
    <ligand>
        <name>glycerol</name>
        <dbReference type="ChEBI" id="CHEBI:17754"/>
    </ligand>
</feature>
<feature type="binding site" evidence="7">
    <location>
        <position position="13"/>
    </location>
    <ligand>
        <name>ATP</name>
        <dbReference type="ChEBI" id="CHEBI:30616"/>
    </ligand>
</feature>
<dbReference type="NCBIfam" id="NF000756">
    <property type="entry name" value="PRK00047.1"/>
    <property type="match status" value="1"/>
</dbReference>
<feature type="binding site" evidence="7">
    <location>
        <position position="267"/>
    </location>
    <ligand>
        <name>ATP</name>
        <dbReference type="ChEBI" id="CHEBI:30616"/>
    </ligand>
</feature>
<organism evidence="11 12">
    <name type="scientific">Pseudoxanthomonas gei</name>
    <dbReference type="NCBI Taxonomy" id="1383030"/>
    <lineage>
        <taxon>Bacteria</taxon>
        <taxon>Pseudomonadati</taxon>
        <taxon>Pseudomonadota</taxon>
        <taxon>Gammaproteobacteria</taxon>
        <taxon>Lysobacterales</taxon>
        <taxon>Lysobacteraceae</taxon>
        <taxon>Pseudoxanthomonas</taxon>
    </lineage>
</organism>
<comment type="catalytic activity">
    <reaction evidence="7">
        <text>glycerol + ATP = sn-glycerol 3-phosphate + ADP + H(+)</text>
        <dbReference type="Rhea" id="RHEA:21644"/>
        <dbReference type="ChEBI" id="CHEBI:15378"/>
        <dbReference type="ChEBI" id="CHEBI:17754"/>
        <dbReference type="ChEBI" id="CHEBI:30616"/>
        <dbReference type="ChEBI" id="CHEBI:57597"/>
        <dbReference type="ChEBI" id="CHEBI:456216"/>
        <dbReference type="EC" id="2.7.1.30"/>
    </reaction>
</comment>
<feature type="domain" description="Carbohydrate kinase FGGY N-terminal" evidence="9">
    <location>
        <begin position="5"/>
        <end position="252"/>
    </location>
</feature>
<feature type="domain" description="Carbohydrate kinase FGGY C-terminal" evidence="10">
    <location>
        <begin position="262"/>
        <end position="450"/>
    </location>
</feature>
<dbReference type="GO" id="GO:0004370">
    <property type="term" value="F:glycerol kinase activity"/>
    <property type="evidence" value="ECO:0007669"/>
    <property type="project" value="UniProtKB-EC"/>
</dbReference>
<feature type="binding site" evidence="7">
    <location>
        <position position="310"/>
    </location>
    <ligand>
        <name>ADP</name>
        <dbReference type="ChEBI" id="CHEBI:456216"/>
    </ligand>
</feature>
<dbReference type="InterPro" id="IPR018483">
    <property type="entry name" value="Carb_kinase_FGGY_CS"/>
</dbReference>
<evidence type="ECO:0000256" key="3">
    <source>
        <dbReference type="ARBA" id="ARBA00022741"/>
    </source>
</evidence>
<name>A0ABX0AEL1_9GAMM</name>
<dbReference type="PROSITE" id="PS00445">
    <property type="entry name" value="FGGY_KINASES_2"/>
    <property type="match status" value="1"/>
</dbReference>
<feature type="binding site" evidence="7">
    <location>
        <position position="245"/>
    </location>
    <ligand>
        <name>sn-glycerol 3-phosphate</name>
        <dbReference type="ChEBI" id="CHEBI:57597"/>
    </ligand>
</feature>
<dbReference type="PANTHER" id="PTHR10196:SF69">
    <property type="entry name" value="GLYCEROL KINASE"/>
    <property type="match status" value="1"/>
</dbReference>
<feature type="binding site" evidence="7">
    <location>
        <position position="15"/>
    </location>
    <ligand>
        <name>ATP</name>
        <dbReference type="ChEBI" id="CHEBI:30616"/>
    </ligand>
</feature>
<evidence type="ECO:0000256" key="5">
    <source>
        <dbReference type="ARBA" id="ARBA00022798"/>
    </source>
</evidence>
<evidence type="ECO:0000259" key="10">
    <source>
        <dbReference type="Pfam" id="PF02782"/>
    </source>
</evidence>
<dbReference type="PIRSF" id="PIRSF000538">
    <property type="entry name" value="GlpK"/>
    <property type="match status" value="1"/>
</dbReference>
<keyword evidence="4 7" id="KW-0418">Kinase</keyword>
<comment type="similarity">
    <text evidence="1 7 8">Belongs to the FGGY kinase family.</text>
</comment>
<keyword evidence="2 7" id="KW-0808">Transferase</keyword>
<feature type="binding site" evidence="7">
    <location>
        <position position="314"/>
    </location>
    <ligand>
        <name>ATP</name>
        <dbReference type="ChEBI" id="CHEBI:30616"/>
    </ligand>
</feature>
<feature type="binding site" evidence="7">
    <location>
        <position position="411"/>
    </location>
    <ligand>
        <name>ADP</name>
        <dbReference type="ChEBI" id="CHEBI:456216"/>
    </ligand>
</feature>